<sequence>MLVRIQLEPILTLQNGQTRSLSNRGTMPSPPIRKGNSKGVKSSEPSRPFNNNQ</sequence>
<dbReference type="AlphaFoldDB" id="A0A8S3CQW6"/>
<reference evidence="3" key="1">
    <citation type="submission" date="2021-02" db="EMBL/GenBank/DDBJ databases">
        <authorList>
            <person name="Nowell W R."/>
        </authorList>
    </citation>
    <scope>NUCLEOTIDE SEQUENCE</scope>
</reference>
<dbReference type="EMBL" id="CAJOBI010088336">
    <property type="protein sequence ID" value="CAF4530038.1"/>
    <property type="molecule type" value="Genomic_DNA"/>
</dbReference>
<feature type="compositionally biased region" description="Polar residues" evidence="1">
    <location>
        <begin position="15"/>
        <end position="26"/>
    </location>
</feature>
<feature type="non-terminal residue" evidence="3">
    <location>
        <position position="1"/>
    </location>
</feature>
<protein>
    <submittedName>
        <fullName evidence="3">Uncharacterized protein</fullName>
    </submittedName>
</protein>
<feature type="region of interest" description="Disordered" evidence="1">
    <location>
        <begin position="15"/>
        <end position="53"/>
    </location>
</feature>
<dbReference type="Proteomes" id="UP000676336">
    <property type="component" value="Unassembled WGS sequence"/>
</dbReference>
<proteinExistence type="predicted"/>
<organism evidence="3 4">
    <name type="scientific">Rotaria magnacalcarata</name>
    <dbReference type="NCBI Taxonomy" id="392030"/>
    <lineage>
        <taxon>Eukaryota</taxon>
        <taxon>Metazoa</taxon>
        <taxon>Spiralia</taxon>
        <taxon>Gnathifera</taxon>
        <taxon>Rotifera</taxon>
        <taxon>Eurotatoria</taxon>
        <taxon>Bdelloidea</taxon>
        <taxon>Philodinida</taxon>
        <taxon>Philodinidae</taxon>
        <taxon>Rotaria</taxon>
    </lineage>
</organism>
<feature type="compositionally biased region" description="Polar residues" evidence="1">
    <location>
        <begin position="39"/>
        <end position="53"/>
    </location>
</feature>
<evidence type="ECO:0000313" key="2">
    <source>
        <dbReference type="EMBL" id="CAF4530038.1"/>
    </source>
</evidence>
<dbReference type="EMBL" id="CAJOBJ010189562">
    <property type="protein sequence ID" value="CAF4948555.1"/>
    <property type="molecule type" value="Genomic_DNA"/>
</dbReference>
<name>A0A8S3CQW6_9BILA</name>
<evidence type="ECO:0000313" key="4">
    <source>
        <dbReference type="Proteomes" id="UP000681720"/>
    </source>
</evidence>
<evidence type="ECO:0000256" key="1">
    <source>
        <dbReference type="SAM" id="MobiDB-lite"/>
    </source>
</evidence>
<evidence type="ECO:0000313" key="3">
    <source>
        <dbReference type="EMBL" id="CAF4948555.1"/>
    </source>
</evidence>
<gene>
    <name evidence="3" type="ORF">GIL414_LOCUS54188</name>
    <name evidence="2" type="ORF">SMN809_LOCUS36188</name>
</gene>
<accession>A0A8S3CQW6</accession>
<dbReference type="Proteomes" id="UP000681720">
    <property type="component" value="Unassembled WGS sequence"/>
</dbReference>
<comment type="caution">
    <text evidence="3">The sequence shown here is derived from an EMBL/GenBank/DDBJ whole genome shotgun (WGS) entry which is preliminary data.</text>
</comment>